<dbReference type="SUPFAM" id="SSF46785">
    <property type="entry name" value="Winged helix' DNA-binding domain"/>
    <property type="match status" value="1"/>
</dbReference>
<evidence type="ECO:0000313" key="9">
    <source>
        <dbReference type="Proteomes" id="UP000033947"/>
    </source>
</evidence>
<dbReference type="PANTHER" id="PTHR34824">
    <property type="entry name" value="HEAT-INDUCIBLE TRANSCRIPTION REPRESSOR HRCA"/>
    <property type="match status" value="1"/>
</dbReference>
<dbReference type="Gene3D" id="3.30.450.40">
    <property type="match status" value="1"/>
</dbReference>
<evidence type="ECO:0000256" key="3">
    <source>
        <dbReference type="ARBA" id="ARBA00023016"/>
    </source>
</evidence>
<dbReference type="HAMAP" id="MF_00081">
    <property type="entry name" value="HrcA"/>
    <property type="match status" value="1"/>
</dbReference>
<keyword evidence="4 5" id="KW-0804">Transcription</keyword>
<dbReference type="InterPro" id="IPR036390">
    <property type="entry name" value="WH_DNA-bd_sf"/>
</dbReference>
<dbReference type="Pfam" id="PF01628">
    <property type="entry name" value="HrcA"/>
    <property type="match status" value="1"/>
</dbReference>
<dbReference type="PATRIC" id="fig|1619123.3.peg.811"/>
<keyword evidence="3 5" id="KW-0346">Stress response</keyword>
<gene>
    <name evidence="5" type="primary">hrcA</name>
    <name evidence="8" type="ORF">UU55_C0015G0003</name>
</gene>
<evidence type="ECO:0000256" key="5">
    <source>
        <dbReference type="HAMAP-Rule" id="MF_00081"/>
    </source>
</evidence>
<evidence type="ECO:0000313" key="8">
    <source>
        <dbReference type="EMBL" id="KKS02396.1"/>
    </source>
</evidence>
<dbReference type="Proteomes" id="UP000033947">
    <property type="component" value="Unassembled WGS sequence"/>
</dbReference>
<organism evidence="8 9">
    <name type="scientific">candidate division WWE3 bacterium GW2011_GWC2_41_23</name>
    <dbReference type="NCBI Taxonomy" id="1619123"/>
    <lineage>
        <taxon>Bacteria</taxon>
        <taxon>Katanobacteria</taxon>
    </lineage>
</organism>
<dbReference type="InterPro" id="IPR005104">
    <property type="entry name" value="WHTH_HrcA_DNA-bd"/>
</dbReference>
<feature type="domain" description="Winged helix-turn-helix transcription repressor HrcA DNA-binding" evidence="7">
    <location>
        <begin position="1"/>
        <end position="73"/>
    </location>
</feature>
<dbReference type="InterPro" id="IPR021153">
    <property type="entry name" value="HrcA_C"/>
</dbReference>
<keyword evidence="1 5" id="KW-0678">Repressor</keyword>
<sequence>MLSDRQFQLIHAVIDEYIKNAEPVGSVEIVAKYNLRCSPATIRNEMAKLIELGFLEMMHTSSGRVPTKMAYRLYLDQMMEERELPVLQEVALKQRLWTNRFEFEKLLRESVLALSEMSRSLAFATTEDGFVSYAGAANILDHKEFWDIDVAKQAFALLDEYHLLERVLDNAANQGDIKTLIEEEIGIEKLGRCAIVFTEYSAGKRSGKIGVIGPSRISYPEIIPSVKYTKRLIEELGGSW</sequence>
<dbReference type="InterPro" id="IPR029016">
    <property type="entry name" value="GAF-like_dom_sf"/>
</dbReference>
<dbReference type="EMBL" id="LCBB01000015">
    <property type="protein sequence ID" value="KKS02396.1"/>
    <property type="molecule type" value="Genomic_DNA"/>
</dbReference>
<protein>
    <recommendedName>
        <fullName evidence="5">Heat-inducible transcription repressor HrcA</fullName>
    </recommendedName>
</protein>
<dbReference type="SUPFAM" id="SSF55781">
    <property type="entry name" value="GAF domain-like"/>
    <property type="match status" value="1"/>
</dbReference>
<proteinExistence type="inferred from homology"/>
<dbReference type="GO" id="GO:0003677">
    <property type="term" value="F:DNA binding"/>
    <property type="evidence" value="ECO:0007669"/>
    <property type="project" value="InterPro"/>
</dbReference>
<feature type="domain" description="Heat-inducible transcription repressor HrcA C-terminal" evidence="6">
    <location>
        <begin position="74"/>
        <end position="223"/>
    </location>
</feature>
<evidence type="ECO:0000256" key="4">
    <source>
        <dbReference type="ARBA" id="ARBA00023163"/>
    </source>
</evidence>
<keyword evidence="2 5" id="KW-0805">Transcription regulation</keyword>
<comment type="function">
    <text evidence="5">Negative regulator of class I heat shock genes (grpE-dnaK-dnaJ and groELS operons). Prevents heat-shock induction of these operons.</text>
</comment>
<comment type="similarity">
    <text evidence="5">Belongs to the HrcA family.</text>
</comment>
<reference evidence="8 9" key="1">
    <citation type="journal article" date="2015" name="Nature">
        <title>rRNA introns, odd ribosomes, and small enigmatic genomes across a large radiation of phyla.</title>
        <authorList>
            <person name="Brown C.T."/>
            <person name="Hug L.A."/>
            <person name="Thomas B.C."/>
            <person name="Sharon I."/>
            <person name="Castelle C.J."/>
            <person name="Singh A."/>
            <person name="Wilkins M.J."/>
            <person name="Williams K.H."/>
            <person name="Banfield J.F."/>
        </authorList>
    </citation>
    <scope>NUCLEOTIDE SEQUENCE [LARGE SCALE GENOMIC DNA]</scope>
</reference>
<evidence type="ECO:0000256" key="1">
    <source>
        <dbReference type="ARBA" id="ARBA00022491"/>
    </source>
</evidence>
<dbReference type="InterPro" id="IPR036388">
    <property type="entry name" value="WH-like_DNA-bd_sf"/>
</dbReference>
<evidence type="ECO:0000256" key="2">
    <source>
        <dbReference type="ARBA" id="ARBA00023015"/>
    </source>
</evidence>
<dbReference type="AlphaFoldDB" id="A0A0G0XZ57"/>
<name>A0A0G0XZ57_UNCKA</name>
<dbReference type="Gene3D" id="1.10.10.10">
    <property type="entry name" value="Winged helix-like DNA-binding domain superfamily/Winged helix DNA-binding domain"/>
    <property type="match status" value="1"/>
</dbReference>
<evidence type="ECO:0000259" key="6">
    <source>
        <dbReference type="Pfam" id="PF01628"/>
    </source>
</evidence>
<dbReference type="PANTHER" id="PTHR34824:SF1">
    <property type="entry name" value="HEAT-INDUCIBLE TRANSCRIPTION REPRESSOR HRCA"/>
    <property type="match status" value="1"/>
</dbReference>
<evidence type="ECO:0000259" key="7">
    <source>
        <dbReference type="Pfam" id="PF03444"/>
    </source>
</evidence>
<dbReference type="GO" id="GO:0045892">
    <property type="term" value="P:negative regulation of DNA-templated transcription"/>
    <property type="evidence" value="ECO:0007669"/>
    <property type="project" value="UniProtKB-UniRule"/>
</dbReference>
<comment type="caution">
    <text evidence="8">The sequence shown here is derived from an EMBL/GenBank/DDBJ whole genome shotgun (WGS) entry which is preliminary data.</text>
</comment>
<dbReference type="Pfam" id="PF03444">
    <property type="entry name" value="WHD_HrcA"/>
    <property type="match status" value="1"/>
</dbReference>
<accession>A0A0G0XZ57</accession>
<dbReference type="InterPro" id="IPR002571">
    <property type="entry name" value="HrcA"/>
</dbReference>